<evidence type="ECO:0008006" key="6">
    <source>
        <dbReference type="Google" id="ProtNLM"/>
    </source>
</evidence>
<feature type="region of interest" description="Disordered" evidence="1">
    <location>
        <begin position="28"/>
        <end position="54"/>
    </location>
</feature>
<dbReference type="Proteomes" id="UP000620156">
    <property type="component" value="Unassembled WGS sequence"/>
</dbReference>
<feature type="region of interest" description="Disordered" evidence="1">
    <location>
        <begin position="86"/>
        <end position="122"/>
    </location>
</feature>
<keyword evidence="2" id="KW-1133">Transmembrane helix</keyword>
<accession>A0A918B951</accession>
<evidence type="ECO:0000313" key="4">
    <source>
        <dbReference type="EMBL" id="GGQ47725.1"/>
    </source>
</evidence>
<comment type="caution">
    <text evidence="4">The sequence shown here is derived from an EMBL/GenBank/DDBJ whole genome shotgun (WGS) entry which is preliminary data.</text>
</comment>
<proteinExistence type="predicted"/>
<evidence type="ECO:0000256" key="2">
    <source>
        <dbReference type="SAM" id="Phobius"/>
    </source>
</evidence>
<dbReference type="AlphaFoldDB" id="A0A918B951"/>
<protein>
    <recommendedName>
        <fullName evidence="6">Secreted protein</fullName>
    </recommendedName>
</protein>
<evidence type="ECO:0000256" key="1">
    <source>
        <dbReference type="SAM" id="MobiDB-lite"/>
    </source>
</evidence>
<reference evidence="4" key="2">
    <citation type="submission" date="2020-09" db="EMBL/GenBank/DDBJ databases">
        <authorList>
            <person name="Sun Q."/>
            <person name="Ohkuma M."/>
        </authorList>
    </citation>
    <scope>NUCLEOTIDE SEQUENCE</scope>
    <source>
        <strain evidence="4">JCM 3131</strain>
    </source>
</reference>
<keyword evidence="5" id="KW-1185">Reference proteome</keyword>
<sequence length="345" mass="35068">MHRSARALSVAVLSATALSTTVLSAAALSGPAPIGDGPSARVGPRAVDPDGSTTVSVSCTPAGGPLPETVEAYSEAFAGGTARLHRVPGRDDTAGPAYRGSARIAPAGDLATGRGPEEGGSSAWSVLGTCPAGPDGHGERWNTTVTVFPRGDRHGGGTRGEVRGTLLRAGTGEPYGDDPGAESPPDEGAYEGGGDPHAEGMDDGADPGEDSHGGDGREEGAHREDPHDSQGSHEHGHEHEHEHEQAESRGEGDREGEGEGEGDSEREGDREREGGSGRDRDPHDGDSHLPVTDPPAMDRGVRAGEGGAFTDSVPALAAGGLLVAGAVGAAVQRLRPRRRGRSAHR</sequence>
<keyword evidence="2" id="KW-0812">Transmembrane</keyword>
<feature type="chain" id="PRO_5039654939" description="Secreted protein" evidence="3">
    <location>
        <begin position="26"/>
        <end position="345"/>
    </location>
</feature>
<keyword evidence="3" id="KW-0732">Signal</keyword>
<feature type="signal peptide" evidence="3">
    <location>
        <begin position="1"/>
        <end position="25"/>
    </location>
</feature>
<keyword evidence="2" id="KW-0472">Membrane</keyword>
<reference evidence="4" key="1">
    <citation type="journal article" date="2014" name="Int. J. Syst. Evol. Microbiol.">
        <title>Complete genome sequence of Corynebacterium casei LMG S-19264T (=DSM 44701T), isolated from a smear-ripened cheese.</title>
        <authorList>
            <consortium name="US DOE Joint Genome Institute (JGI-PGF)"/>
            <person name="Walter F."/>
            <person name="Albersmeier A."/>
            <person name="Kalinowski J."/>
            <person name="Ruckert C."/>
        </authorList>
    </citation>
    <scope>NUCLEOTIDE SEQUENCE</scope>
    <source>
        <strain evidence="4">JCM 3131</strain>
    </source>
</reference>
<evidence type="ECO:0000256" key="3">
    <source>
        <dbReference type="SAM" id="SignalP"/>
    </source>
</evidence>
<dbReference type="RefSeq" id="WP_189215953.1">
    <property type="nucleotide sequence ID" value="NZ_BMQK01000002.1"/>
</dbReference>
<gene>
    <name evidence="4" type="ORF">GCM10010145_16030</name>
</gene>
<name>A0A918B951_9ACTN</name>
<feature type="region of interest" description="Disordered" evidence="1">
    <location>
        <begin position="147"/>
        <end position="305"/>
    </location>
</feature>
<feature type="transmembrane region" description="Helical" evidence="2">
    <location>
        <begin position="312"/>
        <end position="331"/>
    </location>
</feature>
<feature type="compositionally biased region" description="Acidic residues" evidence="1">
    <location>
        <begin position="175"/>
        <end position="189"/>
    </location>
</feature>
<organism evidence="4 5">
    <name type="scientific">Streptomyces ruber</name>
    <dbReference type="NCBI Taxonomy" id="83378"/>
    <lineage>
        <taxon>Bacteria</taxon>
        <taxon>Bacillati</taxon>
        <taxon>Actinomycetota</taxon>
        <taxon>Actinomycetes</taxon>
        <taxon>Kitasatosporales</taxon>
        <taxon>Streptomycetaceae</taxon>
        <taxon>Streptomyces</taxon>
    </lineage>
</organism>
<dbReference type="EMBL" id="BMQK01000002">
    <property type="protein sequence ID" value="GGQ47725.1"/>
    <property type="molecule type" value="Genomic_DNA"/>
</dbReference>
<feature type="compositionally biased region" description="Basic and acidic residues" evidence="1">
    <location>
        <begin position="209"/>
        <end position="287"/>
    </location>
</feature>
<evidence type="ECO:0000313" key="5">
    <source>
        <dbReference type="Proteomes" id="UP000620156"/>
    </source>
</evidence>